<reference evidence="2" key="2">
    <citation type="journal article" date="2015" name="Fish Shellfish Immunol.">
        <title>Early steps in the European eel (Anguilla anguilla)-Vibrio vulnificus interaction in the gills: Role of the RtxA13 toxin.</title>
        <authorList>
            <person name="Callol A."/>
            <person name="Pajuelo D."/>
            <person name="Ebbesson L."/>
            <person name="Teles M."/>
            <person name="MacKenzie S."/>
            <person name="Amaro C."/>
        </authorList>
    </citation>
    <scope>NUCLEOTIDE SEQUENCE</scope>
</reference>
<dbReference type="AlphaFoldDB" id="A0A0E9RU66"/>
<organism evidence="2">
    <name type="scientific">Anguilla anguilla</name>
    <name type="common">European freshwater eel</name>
    <name type="synonym">Muraena anguilla</name>
    <dbReference type="NCBI Taxonomy" id="7936"/>
    <lineage>
        <taxon>Eukaryota</taxon>
        <taxon>Metazoa</taxon>
        <taxon>Chordata</taxon>
        <taxon>Craniata</taxon>
        <taxon>Vertebrata</taxon>
        <taxon>Euteleostomi</taxon>
        <taxon>Actinopterygii</taxon>
        <taxon>Neopterygii</taxon>
        <taxon>Teleostei</taxon>
        <taxon>Anguilliformes</taxon>
        <taxon>Anguillidae</taxon>
        <taxon>Anguilla</taxon>
    </lineage>
</organism>
<name>A0A0E9RU66_ANGAN</name>
<sequence length="62" mass="7497">MVFDLEMIKSVTSNDTIIPYHTWKHNIMMIITVIIIKLLLFYCLHHLKTRKLQMLHELQNCE</sequence>
<protein>
    <submittedName>
        <fullName evidence="2">Uncharacterized protein</fullName>
    </submittedName>
</protein>
<dbReference type="EMBL" id="GBXM01075883">
    <property type="protein sequence ID" value="JAH32694.1"/>
    <property type="molecule type" value="Transcribed_RNA"/>
</dbReference>
<evidence type="ECO:0000256" key="1">
    <source>
        <dbReference type="SAM" id="Phobius"/>
    </source>
</evidence>
<keyword evidence="1" id="KW-1133">Transmembrane helix</keyword>
<feature type="transmembrane region" description="Helical" evidence="1">
    <location>
        <begin position="27"/>
        <end position="44"/>
    </location>
</feature>
<proteinExistence type="predicted"/>
<accession>A0A0E9RU66</accession>
<keyword evidence="1" id="KW-0472">Membrane</keyword>
<reference evidence="2" key="1">
    <citation type="submission" date="2014-11" db="EMBL/GenBank/DDBJ databases">
        <authorList>
            <person name="Amaro Gonzalez C."/>
        </authorList>
    </citation>
    <scope>NUCLEOTIDE SEQUENCE</scope>
</reference>
<keyword evidence="1" id="KW-0812">Transmembrane</keyword>
<evidence type="ECO:0000313" key="2">
    <source>
        <dbReference type="EMBL" id="JAH32694.1"/>
    </source>
</evidence>